<keyword evidence="2" id="KW-0539">Nucleus</keyword>
<dbReference type="GO" id="GO:0006351">
    <property type="term" value="P:DNA-templated transcription"/>
    <property type="evidence" value="ECO:0007669"/>
    <property type="project" value="InterPro"/>
</dbReference>
<dbReference type="SUPFAM" id="SSF46689">
    <property type="entry name" value="Homeodomain-like"/>
    <property type="match status" value="1"/>
</dbReference>
<dbReference type="GO" id="GO:0005654">
    <property type="term" value="C:nucleoplasm"/>
    <property type="evidence" value="ECO:0007669"/>
    <property type="project" value="TreeGrafter"/>
</dbReference>
<feature type="region of interest" description="Disordered" evidence="3">
    <location>
        <begin position="1"/>
        <end position="40"/>
    </location>
</feature>
<reference evidence="6 7" key="1">
    <citation type="submission" date="2018-02" db="EMBL/GenBank/DDBJ databases">
        <title>Draft genome of wild Prunus yedoensis var. nudiflora.</title>
        <authorList>
            <person name="Baek S."/>
            <person name="Kim J.-H."/>
            <person name="Choi K."/>
            <person name="Kim G.-B."/>
            <person name="Cho A."/>
            <person name="Jang H."/>
            <person name="Shin C.-H."/>
            <person name="Yu H.-J."/>
            <person name="Mun J.-H."/>
        </authorList>
    </citation>
    <scope>NUCLEOTIDE SEQUENCE [LARGE SCALE GENOMIC DNA]</scope>
    <source>
        <strain evidence="7">cv. Jeju island</strain>
        <tissue evidence="6">Leaf</tissue>
    </source>
</reference>
<dbReference type="InterPro" id="IPR010561">
    <property type="entry name" value="LIN-9/ALY1"/>
</dbReference>
<dbReference type="Proteomes" id="UP000250321">
    <property type="component" value="Unassembled WGS sequence"/>
</dbReference>
<dbReference type="STRING" id="2094558.A0A314ZPV2"/>
<protein>
    <submittedName>
        <fullName evidence="6">Protein ALWAYS EARLY 3 isoform X1</fullName>
    </submittedName>
</protein>
<dbReference type="PROSITE" id="PS51293">
    <property type="entry name" value="SANT"/>
    <property type="match status" value="1"/>
</dbReference>
<dbReference type="InterPro" id="IPR017930">
    <property type="entry name" value="Myb_dom"/>
</dbReference>
<dbReference type="PANTHER" id="PTHR21689">
    <property type="entry name" value="LIN-9"/>
    <property type="match status" value="1"/>
</dbReference>
<evidence type="ECO:0000313" key="6">
    <source>
        <dbReference type="EMBL" id="PQQ19454.1"/>
    </source>
</evidence>
<feature type="domain" description="HTH myb-type" evidence="5">
    <location>
        <begin position="47"/>
        <end position="69"/>
    </location>
</feature>
<dbReference type="CDD" id="cd00167">
    <property type="entry name" value="SANT"/>
    <property type="match status" value="1"/>
</dbReference>
<keyword evidence="7" id="KW-1185">Reference proteome</keyword>
<organism evidence="6 7">
    <name type="scientific">Prunus yedoensis var. nudiflora</name>
    <dbReference type="NCBI Taxonomy" id="2094558"/>
    <lineage>
        <taxon>Eukaryota</taxon>
        <taxon>Viridiplantae</taxon>
        <taxon>Streptophyta</taxon>
        <taxon>Embryophyta</taxon>
        <taxon>Tracheophyta</taxon>
        <taxon>Spermatophyta</taxon>
        <taxon>Magnoliopsida</taxon>
        <taxon>eudicotyledons</taxon>
        <taxon>Gunneridae</taxon>
        <taxon>Pentapetalae</taxon>
        <taxon>rosids</taxon>
        <taxon>fabids</taxon>
        <taxon>Rosales</taxon>
        <taxon>Rosaceae</taxon>
        <taxon>Amygdaloideae</taxon>
        <taxon>Amygdaleae</taxon>
        <taxon>Prunus</taxon>
    </lineage>
</organism>
<dbReference type="GO" id="GO:0003677">
    <property type="term" value="F:DNA binding"/>
    <property type="evidence" value="ECO:0007669"/>
    <property type="project" value="TreeGrafter"/>
</dbReference>
<dbReference type="PANTHER" id="PTHR21689:SF2">
    <property type="entry name" value="PROTEIN LIN-9 HOMOLOG"/>
    <property type="match status" value="1"/>
</dbReference>
<evidence type="ECO:0000256" key="1">
    <source>
        <dbReference type="ARBA" id="ARBA00004123"/>
    </source>
</evidence>
<name>A0A314ZPV2_PRUYE</name>
<gene>
    <name evidence="6" type="ORF">Pyn_07839</name>
</gene>
<accession>A0A314ZPV2</accession>
<comment type="subcellular location">
    <subcellularLocation>
        <location evidence="1">Nucleus</location>
    </subcellularLocation>
</comment>
<dbReference type="InterPro" id="IPR001005">
    <property type="entry name" value="SANT/Myb"/>
</dbReference>
<evidence type="ECO:0000256" key="3">
    <source>
        <dbReference type="SAM" id="MobiDB-lite"/>
    </source>
</evidence>
<sequence length="69" mass="8095">MAPSRKSRSVNKQFSYTNEAASNKCGENANKTGQKKRKLSDMLGPQWTKEELENFYEAYRKYGKDWKKL</sequence>
<dbReference type="Gene3D" id="1.20.58.1880">
    <property type="match status" value="1"/>
</dbReference>
<dbReference type="OrthoDB" id="2339771at2759"/>
<evidence type="ECO:0000256" key="2">
    <source>
        <dbReference type="ARBA" id="ARBA00023242"/>
    </source>
</evidence>
<dbReference type="Pfam" id="PF00249">
    <property type="entry name" value="Myb_DNA-binding"/>
    <property type="match status" value="1"/>
</dbReference>
<dbReference type="GO" id="GO:0017053">
    <property type="term" value="C:transcription repressor complex"/>
    <property type="evidence" value="ECO:0007669"/>
    <property type="project" value="InterPro"/>
</dbReference>
<feature type="domain" description="SANT" evidence="4">
    <location>
        <begin position="42"/>
        <end position="69"/>
    </location>
</feature>
<evidence type="ECO:0000259" key="4">
    <source>
        <dbReference type="PROSITE" id="PS51293"/>
    </source>
</evidence>
<dbReference type="InterPro" id="IPR017884">
    <property type="entry name" value="SANT_dom"/>
</dbReference>
<dbReference type="InterPro" id="IPR009057">
    <property type="entry name" value="Homeodomain-like_sf"/>
</dbReference>
<dbReference type="AlphaFoldDB" id="A0A314ZPV2"/>
<evidence type="ECO:0000259" key="5">
    <source>
        <dbReference type="PROSITE" id="PS51294"/>
    </source>
</evidence>
<comment type="caution">
    <text evidence="6">The sequence shown here is derived from an EMBL/GenBank/DDBJ whole genome shotgun (WGS) entry which is preliminary data.</text>
</comment>
<proteinExistence type="predicted"/>
<dbReference type="PROSITE" id="PS51294">
    <property type="entry name" value="HTH_MYB"/>
    <property type="match status" value="1"/>
</dbReference>
<evidence type="ECO:0000313" key="7">
    <source>
        <dbReference type="Proteomes" id="UP000250321"/>
    </source>
</evidence>
<feature type="compositionally biased region" description="Polar residues" evidence="3">
    <location>
        <begin position="10"/>
        <end position="21"/>
    </location>
</feature>
<dbReference type="GO" id="GO:0051726">
    <property type="term" value="P:regulation of cell cycle"/>
    <property type="evidence" value="ECO:0007669"/>
    <property type="project" value="TreeGrafter"/>
</dbReference>
<dbReference type="EMBL" id="PJQY01000066">
    <property type="protein sequence ID" value="PQQ19454.1"/>
    <property type="molecule type" value="Genomic_DNA"/>
</dbReference>
<dbReference type="GO" id="GO:0006357">
    <property type="term" value="P:regulation of transcription by RNA polymerase II"/>
    <property type="evidence" value="ECO:0007669"/>
    <property type="project" value="TreeGrafter"/>
</dbReference>